<dbReference type="SUPFAM" id="SSF53335">
    <property type="entry name" value="S-adenosyl-L-methionine-dependent methyltransferases"/>
    <property type="match status" value="1"/>
</dbReference>
<evidence type="ECO:0000256" key="1">
    <source>
        <dbReference type="ARBA" id="ARBA00004496"/>
    </source>
</evidence>
<dbReference type="EMBL" id="FOXF01000023">
    <property type="protein sequence ID" value="SFP43618.1"/>
    <property type="molecule type" value="Genomic_DNA"/>
</dbReference>
<dbReference type="PROSITE" id="PS50890">
    <property type="entry name" value="PUA"/>
    <property type="match status" value="1"/>
</dbReference>
<dbReference type="InterPro" id="IPR002478">
    <property type="entry name" value="PUA"/>
</dbReference>
<dbReference type="InterPro" id="IPR015947">
    <property type="entry name" value="PUA-like_sf"/>
</dbReference>
<keyword evidence="2" id="KW-0963">Cytoplasm</keyword>
<dbReference type="AlphaFoldDB" id="A0A662ZIK6"/>
<comment type="subcellular location">
    <subcellularLocation>
        <location evidence="1">Cytoplasm</location>
    </subcellularLocation>
</comment>
<dbReference type="GO" id="GO:0003723">
    <property type="term" value="F:RNA binding"/>
    <property type="evidence" value="ECO:0007669"/>
    <property type="project" value="UniProtKB-KW"/>
</dbReference>
<dbReference type="CDD" id="cd02440">
    <property type="entry name" value="AdoMet_MTases"/>
    <property type="match status" value="1"/>
</dbReference>
<dbReference type="InterPro" id="IPR036974">
    <property type="entry name" value="PUA_sf"/>
</dbReference>
<evidence type="ECO:0000256" key="6">
    <source>
        <dbReference type="ARBA" id="ARBA00022691"/>
    </source>
</evidence>
<dbReference type="SUPFAM" id="SSF88697">
    <property type="entry name" value="PUA domain-like"/>
    <property type="match status" value="1"/>
</dbReference>
<evidence type="ECO:0000313" key="11">
    <source>
        <dbReference type="Proteomes" id="UP000243745"/>
    </source>
</evidence>
<sequence>MTSQLILHEGREKSLKRRHPWIFSKAVKEIRNAPQNGADIEILSSDGTYLATGSYSPNSQIRARVWTFDREQSVDHSFFVARISEAAKARELMLKETGMSACRLVDAESDGLPGLIIDRYNSFLVLEVLSAGAEYHLKDIVSALRELYPEYSIYERSDVDVRSKEGLEPRKGVIHGEEPPEELAITENGGMQILVNIPEGHKTGYYLDQRDNRAALAKYCCGKSVLNCFSYTGGFSLYALKGRARSVANVDVSQRALDIAKKNIVLNHLDPGRVKFIREDVFSFLRKEKKLGHTYDVIVLDPPKFAESRSQLEKACRGYKDINMIAASILNPGGYLMTYSCSGHMSPDLFQKVVADALLDAGREGQIVEFLTQASDHPVALPYPEALYLKGLVVRVR</sequence>
<dbReference type="PANTHER" id="PTHR42873">
    <property type="entry name" value="RIBOSOMAL RNA LARGE SUBUNIT METHYLTRANSFERASE"/>
    <property type="match status" value="1"/>
</dbReference>
<dbReference type="GO" id="GO:0005737">
    <property type="term" value="C:cytoplasm"/>
    <property type="evidence" value="ECO:0007669"/>
    <property type="project" value="UniProtKB-SubCell"/>
</dbReference>
<dbReference type="CDD" id="cd21153">
    <property type="entry name" value="PUA_RlmI"/>
    <property type="match status" value="1"/>
</dbReference>
<dbReference type="OrthoDB" id="9805492at2"/>
<evidence type="ECO:0000256" key="2">
    <source>
        <dbReference type="ARBA" id="ARBA00022490"/>
    </source>
</evidence>
<keyword evidence="11" id="KW-1185">Reference proteome</keyword>
<evidence type="ECO:0000256" key="8">
    <source>
        <dbReference type="ARBA" id="ARBA00038091"/>
    </source>
</evidence>
<evidence type="ECO:0000256" key="7">
    <source>
        <dbReference type="ARBA" id="ARBA00022884"/>
    </source>
</evidence>
<proteinExistence type="inferred from homology"/>
<dbReference type="PANTHER" id="PTHR42873:SF1">
    <property type="entry name" value="S-ADENOSYLMETHIONINE-DEPENDENT METHYLTRANSFERASE DOMAIN-CONTAINING PROTEIN"/>
    <property type="match status" value="1"/>
</dbReference>
<dbReference type="InterPro" id="IPR019614">
    <property type="entry name" value="SAM-dep_methyl-trfase"/>
</dbReference>
<keyword evidence="6" id="KW-0949">S-adenosyl-L-methionine</keyword>
<dbReference type="InterPro" id="IPR029063">
    <property type="entry name" value="SAM-dependent_MTases_sf"/>
</dbReference>
<keyword evidence="7" id="KW-0694">RNA-binding</keyword>
<dbReference type="CDD" id="cd11572">
    <property type="entry name" value="RlmI_M_like"/>
    <property type="match status" value="1"/>
</dbReference>
<evidence type="ECO:0000313" key="10">
    <source>
        <dbReference type="EMBL" id="SFP43618.1"/>
    </source>
</evidence>
<keyword evidence="4 10" id="KW-0489">Methyltransferase</keyword>
<name>A0A662ZIK6_9GAMM</name>
<organism evidence="10 11">
    <name type="scientific">Ruminobacter amylophilus</name>
    <dbReference type="NCBI Taxonomy" id="867"/>
    <lineage>
        <taxon>Bacteria</taxon>
        <taxon>Pseudomonadati</taxon>
        <taxon>Pseudomonadota</taxon>
        <taxon>Gammaproteobacteria</taxon>
        <taxon>Aeromonadales</taxon>
        <taxon>Succinivibrionaceae</taxon>
        <taxon>Ruminobacter</taxon>
    </lineage>
</organism>
<dbReference type="Gene3D" id="3.30.750.80">
    <property type="entry name" value="RNA methyltransferase domain (HRMD) like"/>
    <property type="match status" value="1"/>
</dbReference>
<feature type="domain" description="PUA" evidence="9">
    <location>
        <begin position="3"/>
        <end position="88"/>
    </location>
</feature>
<dbReference type="InterPro" id="IPR041532">
    <property type="entry name" value="RlmI-like_PUA"/>
</dbReference>
<dbReference type="Pfam" id="PF17785">
    <property type="entry name" value="PUA_3"/>
    <property type="match status" value="1"/>
</dbReference>
<keyword evidence="5 10" id="KW-0808">Transferase</keyword>
<protein>
    <submittedName>
        <fullName evidence="10">23S rRNA (Cytosine1962-C5)-methyltransferase</fullName>
    </submittedName>
</protein>
<dbReference type="Gene3D" id="3.40.50.150">
    <property type="entry name" value="Vaccinia Virus protein VP39"/>
    <property type="match status" value="1"/>
</dbReference>
<gene>
    <name evidence="10" type="ORF">SAMN02910344_01385</name>
</gene>
<dbReference type="GO" id="GO:0006364">
    <property type="term" value="P:rRNA processing"/>
    <property type="evidence" value="ECO:0007669"/>
    <property type="project" value="UniProtKB-KW"/>
</dbReference>
<evidence type="ECO:0000259" key="9">
    <source>
        <dbReference type="SMART" id="SM00359"/>
    </source>
</evidence>
<dbReference type="GO" id="GO:0008168">
    <property type="term" value="F:methyltransferase activity"/>
    <property type="evidence" value="ECO:0007669"/>
    <property type="project" value="UniProtKB-KW"/>
</dbReference>
<dbReference type="SMART" id="SM00359">
    <property type="entry name" value="PUA"/>
    <property type="match status" value="1"/>
</dbReference>
<dbReference type="Gene3D" id="2.30.130.10">
    <property type="entry name" value="PUA domain"/>
    <property type="match status" value="1"/>
</dbReference>
<dbReference type="RefSeq" id="WP_093142308.1">
    <property type="nucleotide sequence ID" value="NZ_FOXF01000023.1"/>
</dbReference>
<evidence type="ECO:0000256" key="4">
    <source>
        <dbReference type="ARBA" id="ARBA00022603"/>
    </source>
</evidence>
<evidence type="ECO:0000256" key="5">
    <source>
        <dbReference type="ARBA" id="ARBA00022679"/>
    </source>
</evidence>
<reference evidence="10 11" key="1">
    <citation type="submission" date="2016-10" db="EMBL/GenBank/DDBJ databases">
        <authorList>
            <person name="Varghese N."/>
            <person name="Submissions S."/>
        </authorList>
    </citation>
    <scope>NUCLEOTIDE SEQUENCE [LARGE SCALE GENOMIC DNA]</scope>
    <source>
        <strain evidence="10 11">DSM 1361</strain>
    </source>
</reference>
<evidence type="ECO:0000256" key="3">
    <source>
        <dbReference type="ARBA" id="ARBA00022552"/>
    </source>
</evidence>
<dbReference type="Pfam" id="PF10672">
    <property type="entry name" value="Methyltrans_SAM"/>
    <property type="match status" value="1"/>
</dbReference>
<dbReference type="GO" id="GO:0032259">
    <property type="term" value="P:methylation"/>
    <property type="evidence" value="ECO:0007669"/>
    <property type="project" value="UniProtKB-KW"/>
</dbReference>
<dbReference type="Proteomes" id="UP000243745">
    <property type="component" value="Unassembled WGS sequence"/>
</dbReference>
<keyword evidence="3" id="KW-0698">rRNA processing</keyword>
<accession>A0A662ZIK6</accession>
<comment type="similarity">
    <text evidence="8">Belongs to the methyltransferase superfamily. RlmI family.</text>
</comment>